<dbReference type="EC" id="3.5.4.4" evidence="3"/>
<keyword evidence="4" id="KW-0479">Metal-binding</keyword>
<proteinExistence type="inferred from homology"/>
<dbReference type="PANTHER" id="PTHR11409">
    <property type="entry name" value="ADENOSINE DEAMINASE"/>
    <property type="match status" value="1"/>
</dbReference>
<dbReference type="Proteomes" id="UP001548590">
    <property type="component" value="Unassembled WGS sequence"/>
</dbReference>
<dbReference type="InterPro" id="IPR006330">
    <property type="entry name" value="Ado/ade_deaminase"/>
</dbReference>
<name>A0ABV2CPP8_9RHOO</name>
<dbReference type="NCBIfam" id="TIGR01430">
    <property type="entry name" value="aden_deam"/>
    <property type="match status" value="1"/>
</dbReference>
<protein>
    <recommendedName>
        <fullName evidence="3">adenosine deaminase</fullName>
        <ecNumber evidence="3">3.5.4.4</ecNumber>
    </recommendedName>
</protein>
<dbReference type="Gene3D" id="3.20.20.140">
    <property type="entry name" value="Metal-dependent hydrolases"/>
    <property type="match status" value="1"/>
</dbReference>
<evidence type="ECO:0000256" key="6">
    <source>
        <dbReference type="ARBA" id="ARBA00022833"/>
    </source>
</evidence>
<comment type="cofactor">
    <cofactor evidence="1">
        <name>Zn(2+)</name>
        <dbReference type="ChEBI" id="CHEBI:29105"/>
    </cofactor>
</comment>
<organism evidence="8 9">
    <name type="scientific">Uliginosibacterium paludis</name>
    <dbReference type="NCBI Taxonomy" id="1615952"/>
    <lineage>
        <taxon>Bacteria</taxon>
        <taxon>Pseudomonadati</taxon>
        <taxon>Pseudomonadota</taxon>
        <taxon>Betaproteobacteria</taxon>
        <taxon>Rhodocyclales</taxon>
        <taxon>Zoogloeaceae</taxon>
        <taxon>Uliginosibacterium</taxon>
    </lineage>
</organism>
<evidence type="ECO:0000256" key="1">
    <source>
        <dbReference type="ARBA" id="ARBA00001947"/>
    </source>
</evidence>
<dbReference type="InterPro" id="IPR032466">
    <property type="entry name" value="Metal_Hydrolase"/>
</dbReference>
<dbReference type="GO" id="GO:0016787">
    <property type="term" value="F:hydrolase activity"/>
    <property type="evidence" value="ECO:0007669"/>
    <property type="project" value="UniProtKB-KW"/>
</dbReference>
<evidence type="ECO:0000313" key="8">
    <source>
        <dbReference type="EMBL" id="MET1489843.1"/>
    </source>
</evidence>
<comment type="caution">
    <text evidence="8">The sequence shown here is derived from an EMBL/GenBank/DDBJ whole genome shotgun (WGS) entry which is preliminary data.</text>
</comment>
<keyword evidence="5 8" id="KW-0378">Hydrolase</keyword>
<evidence type="ECO:0000256" key="4">
    <source>
        <dbReference type="ARBA" id="ARBA00022723"/>
    </source>
</evidence>
<evidence type="ECO:0000256" key="3">
    <source>
        <dbReference type="ARBA" id="ARBA00012784"/>
    </source>
</evidence>
<dbReference type="SUPFAM" id="SSF51556">
    <property type="entry name" value="Metallo-dependent hydrolases"/>
    <property type="match status" value="1"/>
</dbReference>
<evidence type="ECO:0000259" key="7">
    <source>
        <dbReference type="Pfam" id="PF00962"/>
    </source>
</evidence>
<evidence type="ECO:0000256" key="5">
    <source>
        <dbReference type="ARBA" id="ARBA00022801"/>
    </source>
</evidence>
<dbReference type="PANTHER" id="PTHR11409:SF43">
    <property type="entry name" value="ADENOSINE DEAMINASE"/>
    <property type="match status" value="1"/>
</dbReference>
<dbReference type="RefSeq" id="WP_345923116.1">
    <property type="nucleotide sequence ID" value="NZ_JBDIVF010000001.1"/>
</dbReference>
<dbReference type="EMBL" id="JBEWLZ010000004">
    <property type="protein sequence ID" value="MET1489843.1"/>
    <property type="molecule type" value="Genomic_DNA"/>
</dbReference>
<dbReference type="InterPro" id="IPR001365">
    <property type="entry name" value="A_deaminase_dom"/>
</dbReference>
<dbReference type="Pfam" id="PF00962">
    <property type="entry name" value="A_deaminase"/>
    <property type="match status" value="1"/>
</dbReference>
<evidence type="ECO:0000313" key="9">
    <source>
        <dbReference type="Proteomes" id="UP001548590"/>
    </source>
</evidence>
<evidence type="ECO:0000256" key="2">
    <source>
        <dbReference type="ARBA" id="ARBA00006676"/>
    </source>
</evidence>
<sequence length="350" mass="36529">MNTLTDWQGLPKVLLHEHLDGGLRPQTLLELCTAQGIPLPAPDAPALAAWMQANADSGSLVRYLQGFALTVNAIATLDACERVAFEAAEDARLDGCVLAEFRMAPLLLEPFGLAPEAVIEAVCAGLARSSLESGLIVCAMRTDSAESSLRAARIAGGYQGQGVVGFDLAGAEFGYPPGLHASALKLAGEAGLGLTCHAGEADAGIRVLEAAALGATRIGHGVNIMKAPSPTEGEAWLEEARRLGLHFEVCPSSNVHTGAAPSLAAHPILAMLRAGLSVSCSTDNRLMSGVTLSDEFRRLHEHLGLEADEASQLMLNAAKASFLPADSRERAGRAIASWRNALPGNYVNSL</sequence>
<feature type="domain" description="Adenosine deaminase" evidence="7">
    <location>
        <begin position="11"/>
        <end position="330"/>
    </location>
</feature>
<keyword evidence="6" id="KW-0862">Zinc</keyword>
<reference evidence="8 9" key="1">
    <citation type="submission" date="2024-07" db="EMBL/GenBank/DDBJ databases">
        <title>Uliginosibacterium paludis KCTC:42655.</title>
        <authorList>
            <person name="Kim M.K."/>
        </authorList>
    </citation>
    <scope>NUCLEOTIDE SEQUENCE [LARGE SCALE GENOMIC DNA]</scope>
    <source>
        <strain evidence="8 9">KCTC 42655</strain>
    </source>
</reference>
<keyword evidence="9" id="KW-1185">Reference proteome</keyword>
<accession>A0ABV2CPP8</accession>
<comment type="similarity">
    <text evidence="2">Belongs to the metallo-dependent hydrolases superfamily. Adenosine and AMP deaminases family.</text>
</comment>
<gene>
    <name evidence="8" type="primary">add</name>
    <name evidence="8" type="ORF">ABVT11_08385</name>
</gene>